<keyword evidence="13" id="KW-1185">Reference proteome</keyword>
<dbReference type="PANTHER" id="PTHR32309">
    <property type="entry name" value="TYROSINE-PROTEIN KINASE"/>
    <property type="match status" value="1"/>
</dbReference>
<keyword evidence="4" id="KW-0547">Nucleotide-binding</keyword>
<feature type="domain" description="AAA" evidence="9">
    <location>
        <begin position="56"/>
        <end position="204"/>
    </location>
</feature>
<reference evidence="11 13" key="2">
    <citation type="submission" date="2017-12" db="EMBL/GenBank/DDBJ databases">
        <title>Comparative Functional Genomics of Dry Heat Resistant strains isolated from the Viking Spacecraft.</title>
        <authorList>
            <person name="Seuylemezian A."/>
            <person name="Cooper K."/>
            <person name="Vaishampayan P."/>
        </authorList>
    </citation>
    <scope>NUCLEOTIDE SEQUENCE [LARGE SCALE GENOMIC DNA]</scope>
    <source>
        <strain evidence="11 13">ATCC 29669</strain>
    </source>
</reference>
<dbReference type="AlphaFoldDB" id="A0A2N5GFT7"/>
<dbReference type="EMBL" id="PGVA01000083">
    <property type="protein sequence ID" value="PLR79629.1"/>
    <property type="molecule type" value="Genomic_DNA"/>
</dbReference>
<name>A0A2N5GFT7_9BACI</name>
<organism evidence="10 12">
    <name type="scientific">Bacillus canaveralius</name>
    <dbReference type="NCBI Taxonomy" id="1403243"/>
    <lineage>
        <taxon>Bacteria</taxon>
        <taxon>Bacillati</taxon>
        <taxon>Bacillota</taxon>
        <taxon>Bacilli</taxon>
        <taxon>Bacillales</taxon>
        <taxon>Bacillaceae</taxon>
        <taxon>Bacillus</taxon>
    </lineage>
</organism>
<evidence type="ECO:0000256" key="5">
    <source>
        <dbReference type="ARBA" id="ARBA00022777"/>
    </source>
</evidence>
<dbReference type="PANTHER" id="PTHR32309:SF13">
    <property type="entry name" value="FERRIC ENTEROBACTIN TRANSPORT PROTEIN FEPE"/>
    <property type="match status" value="1"/>
</dbReference>
<dbReference type="Pfam" id="PF13614">
    <property type="entry name" value="AAA_31"/>
    <property type="match status" value="1"/>
</dbReference>
<dbReference type="SUPFAM" id="SSF52540">
    <property type="entry name" value="P-loop containing nucleoside triphosphate hydrolases"/>
    <property type="match status" value="1"/>
</dbReference>
<dbReference type="InterPro" id="IPR027417">
    <property type="entry name" value="P-loop_NTPase"/>
</dbReference>
<dbReference type="InterPro" id="IPR050445">
    <property type="entry name" value="Bact_polysacc_biosynth/exp"/>
</dbReference>
<comment type="catalytic activity">
    <reaction evidence="8">
        <text>L-tyrosyl-[protein] + ATP = O-phospho-L-tyrosyl-[protein] + ADP + H(+)</text>
        <dbReference type="Rhea" id="RHEA:10596"/>
        <dbReference type="Rhea" id="RHEA-COMP:10136"/>
        <dbReference type="Rhea" id="RHEA-COMP:20101"/>
        <dbReference type="ChEBI" id="CHEBI:15378"/>
        <dbReference type="ChEBI" id="CHEBI:30616"/>
        <dbReference type="ChEBI" id="CHEBI:46858"/>
        <dbReference type="ChEBI" id="CHEBI:61978"/>
        <dbReference type="ChEBI" id="CHEBI:456216"/>
        <dbReference type="EC" id="2.7.10.2"/>
    </reaction>
</comment>
<evidence type="ECO:0000259" key="9">
    <source>
        <dbReference type="Pfam" id="PF13614"/>
    </source>
</evidence>
<comment type="caution">
    <text evidence="10">The sequence shown here is derived from an EMBL/GenBank/DDBJ whole genome shotgun (WGS) entry which is preliminary data.</text>
</comment>
<dbReference type="EC" id="2.7.10.2" evidence="2"/>
<keyword evidence="7" id="KW-0829">Tyrosine-protein kinase</keyword>
<proteinExistence type="inferred from homology"/>
<evidence type="ECO:0000313" key="11">
    <source>
        <dbReference type="EMBL" id="PLR92060.1"/>
    </source>
</evidence>
<protein>
    <recommendedName>
        <fullName evidence="2">non-specific protein-tyrosine kinase</fullName>
        <ecNumber evidence="2">2.7.10.2</ecNumber>
    </recommendedName>
</protein>
<dbReference type="Proteomes" id="UP000234951">
    <property type="component" value="Unassembled WGS sequence"/>
</dbReference>
<evidence type="ECO:0000256" key="8">
    <source>
        <dbReference type="ARBA" id="ARBA00051245"/>
    </source>
</evidence>
<dbReference type="GO" id="GO:0005524">
    <property type="term" value="F:ATP binding"/>
    <property type="evidence" value="ECO:0007669"/>
    <property type="project" value="UniProtKB-KW"/>
</dbReference>
<evidence type="ECO:0000256" key="2">
    <source>
        <dbReference type="ARBA" id="ARBA00011903"/>
    </source>
</evidence>
<evidence type="ECO:0000313" key="13">
    <source>
        <dbReference type="Proteomes" id="UP000235114"/>
    </source>
</evidence>
<dbReference type="CDD" id="cd05387">
    <property type="entry name" value="BY-kinase"/>
    <property type="match status" value="1"/>
</dbReference>
<comment type="similarity">
    <text evidence="1">Belongs to the CpsD/CapB family.</text>
</comment>
<sequence length="219" mass="24016">MFLNKQKLFGRVQKRNLVSYSNPDSIISEHFRTIRTNIHFSTGGKKSILLITSPCTGEGKSTTAANLAVSMAQQKEKVLLIDANLREPVLHSIFKTSNEVGLTNVLNGKTNFEEAVYRTEIGRLEILTSGTVPSNPGELLGSSRMQELLETTIQQYDAILIDSPPVNDVSDSKLLANKCDGVILVISKGKTGLEKAIEAIKALKFAKAKFYGAILNEYN</sequence>
<evidence type="ECO:0000313" key="12">
    <source>
        <dbReference type="Proteomes" id="UP000234951"/>
    </source>
</evidence>
<dbReference type="EMBL" id="PGVD01000058">
    <property type="protein sequence ID" value="PLR92060.1"/>
    <property type="molecule type" value="Genomic_DNA"/>
</dbReference>
<dbReference type="NCBIfam" id="TIGR01007">
    <property type="entry name" value="eps_fam"/>
    <property type="match status" value="1"/>
</dbReference>
<evidence type="ECO:0000256" key="6">
    <source>
        <dbReference type="ARBA" id="ARBA00022840"/>
    </source>
</evidence>
<keyword evidence="6" id="KW-0067">ATP-binding</keyword>
<dbReference type="FunFam" id="3.40.50.300:FF:000527">
    <property type="entry name" value="Tyrosine-protein kinase etk"/>
    <property type="match status" value="1"/>
</dbReference>
<reference evidence="10 12" key="1">
    <citation type="submission" date="2017-11" db="EMBL/GenBank/DDBJ databases">
        <title>Comparitive Functional Genomics of Dry Heat Resistant strains isolated from the Viking Spacecraft.</title>
        <authorList>
            <person name="Seuylemezian A."/>
            <person name="Cooper K."/>
            <person name="Vaishampayan P."/>
        </authorList>
    </citation>
    <scope>NUCLEOTIDE SEQUENCE [LARGE SCALE GENOMIC DNA]</scope>
    <source>
        <strain evidence="10 12">M4.6</strain>
    </source>
</reference>
<evidence type="ECO:0000256" key="1">
    <source>
        <dbReference type="ARBA" id="ARBA00007316"/>
    </source>
</evidence>
<keyword evidence="3" id="KW-0808">Transferase</keyword>
<evidence type="ECO:0000256" key="7">
    <source>
        <dbReference type="ARBA" id="ARBA00023137"/>
    </source>
</evidence>
<dbReference type="Gene3D" id="3.40.50.300">
    <property type="entry name" value="P-loop containing nucleotide triphosphate hydrolases"/>
    <property type="match status" value="1"/>
</dbReference>
<accession>A0A2N5GFT7</accession>
<dbReference type="GO" id="GO:0042802">
    <property type="term" value="F:identical protein binding"/>
    <property type="evidence" value="ECO:0007669"/>
    <property type="project" value="UniProtKB-ARBA"/>
</dbReference>
<keyword evidence="5 10" id="KW-0418">Kinase</keyword>
<dbReference type="OrthoDB" id="9794577at2"/>
<dbReference type="InterPro" id="IPR005702">
    <property type="entry name" value="Wzc-like_C"/>
</dbReference>
<evidence type="ECO:0000256" key="4">
    <source>
        <dbReference type="ARBA" id="ARBA00022741"/>
    </source>
</evidence>
<evidence type="ECO:0000313" key="10">
    <source>
        <dbReference type="EMBL" id="PLR79629.1"/>
    </source>
</evidence>
<dbReference type="Proteomes" id="UP000235114">
    <property type="component" value="Unassembled WGS sequence"/>
</dbReference>
<dbReference type="GO" id="GO:0005886">
    <property type="term" value="C:plasma membrane"/>
    <property type="evidence" value="ECO:0007669"/>
    <property type="project" value="TreeGrafter"/>
</dbReference>
<dbReference type="InterPro" id="IPR025669">
    <property type="entry name" value="AAA_dom"/>
</dbReference>
<gene>
    <name evidence="10" type="ORF">CU635_22125</name>
    <name evidence="11" type="ORF">CVD25_18790</name>
</gene>
<evidence type="ECO:0000256" key="3">
    <source>
        <dbReference type="ARBA" id="ARBA00022679"/>
    </source>
</evidence>
<dbReference type="GO" id="GO:0004715">
    <property type="term" value="F:non-membrane spanning protein tyrosine kinase activity"/>
    <property type="evidence" value="ECO:0007669"/>
    <property type="project" value="UniProtKB-EC"/>
</dbReference>